<evidence type="ECO:0000313" key="2">
    <source>
        <dbReference type="EMBL" id="MFD4217670.1"/>
    </source>
</evidence>
<keyword evidence="3" id="KW-1185">Reference proteome</keyword>
<dbReference type="RefSeq" id="WP_382917939.1">
    <property type="nucleotide sequence ID" value="NZ_JBHXOF010000035.1"/>
</dbReference>
<evidence type="ECO:0000256" key="1">
    <source>
        <dbReference type="SAM" id="MobiDB-lite"/>
    </source>
</evidence>
<dbReference type="EMBL" id="JBHXOF010000035">
    <property type="protein sequence ID" value="MFD4217670.1"/>
    <property type="molecule type" value="Genomic_DNA"/>
</dbReference>
<protein>
    <submittedName>
        <fullName evidence="2">Uncharacterized protein</fullName>
    </submittedName>
</protein>
<feature type="compositionally biased region" description="Basic and acidic residues" evidence="1">
    <location>
        <begin position="1"/>
        <end position="20"/>
    </location>
</feature>
<proteinExistence type="predicted"/>
<sequence>MSDTMERTAHLAEACRRQPVSEDPETDTVPVPAVVDGPAVTPVPTARPHSRPRITRRERPYGTISTREVRRRPTLTAPPTRPTSRTRTQEGTRA</sequence>
<dbReference type="Proteomes" id="UP001598251">
    <property type="component" value="Unassembled WGS sequence"/>
</dbReference>
<comment type="caution">
    <text evidence="2">The sequence shown here is derived from an EMBL/GenBank/DDBJ whole genome shotgun (WGS) entry which is preliminary data.</text>
</comment>
<evidence type="ECO:0000313" key="3">
    <source>
        <dbReference type="Proteomes" id="UP001598251"/>
    </source>
</evidence>
<feature type="compositionally biased region" description="Low complexity" evidence="1">
    <location>
        <begin position="27"/>
        <end position="46"/>
    </location>
</feature>
<organism evidence="2 3">
    <name type="scientific">Streptomyces sindenensis</name>
    <dbReference type="NCBI Taxonomy" id="67363"/>
    <lineage>
        <taxon>Bacteria</taxon>
        <taxon>Bacillati</taxon>
        <taxon>Actinomycetota</taxon>
        <taxon>Actinomycetes</taxon>
        <taxon>Kitasatosporales</taxon>
        <taxon>Streptomycetaceae</taxon>
        <taxon>Streptomyces</taxon>
    </lineage>
</organism>
<feature type="region of interest" description="Disordered" evidence="1">
    <location>
        <begin position="1"/>
        <end position="94"/>
    </location>
</feature>
<accession>A0ABW6EUC0</accession>
<gene>
    <name evidence="2" type="ORF">ACFWSS_32870</name>
</gene>
<reference evidence="2 3" key="1">
    <citation type="submission" date="2024-09" db="EMBL/GenBank/DDBJ databases">
        <title>The Natural Products Discovery Center: Release of the First 8490 Sequenced Strains for Exploring Actinobacteria Biosynthetic Diversity.</title>
        <authorList>
            <person name="Kalkreuter E."/>
            <person name="Kautsar S.A."/>
            <person name="Yang D."/>
            <person name="Bader C.D."/>
            <person name="Teijaro C.N."/>
            <person name="Fluegel L."/>
            <person name="Davis C.M."/>
            <person name="Simpson J.R."/>
            <person name="Lauterbach L."/>
            <person name="Steele A.D."/>
            <person name="Gui C."/>
            <person name="Meng S."/>
            <person name="Li G."/>
            <person name="Viehrig K."/>
            <person name="Ye F."/>
            <person name="Su P."/>
            <person name="Kiefer A.F."/>
            <person name="Nichols A."/>
            <person name="Cepeda A.J."/>
            <person name="Yan W."/>
            <person name="Fan B."/>
            <person name="Jiang Y."/>
            <person name="Adhikari A."/>
            <person name="Zheng C.-J."/>
            <person name="Schuster L."/>
            <person name="Cowan T.M."/>
            <person name="Smanski M.J."/>
            <person name="Chevrette M.G."/>
            <person name="De Carvalho L.P.S."/>
            <person name="Shen B."/>
        </authorList>
    </citation>
    <scope>NUCLEOTIDE SEQUENCE [LARGE SCALE GENOMIC DNA]</scope>
    <source>
        <strain evidence="2 3">NPDC058546</strain>
    </source>
</reference>
<name>A0ABW6EUC0_9ACTN</name>
<feature type="compositionally biased region" description="Low complexity" evidence="1">
    <location>
        <begin position="74"/>
        <end position="86"/>
    </location>
</feature>